<evidence type="ECO:0000256" key="7">
    <source>
        <dbReference type="ARBA" id="ARBA00022958"/>
    </source>
</evidence>
<keyword evidence="13" id="KW-1185">Reference proteome</keyword>
<comment type="similarity">
    <text evidence="11">Belongs to the KdpC family.</text>
</comment>
<evidence type="ECO:0000256" key="2">
    <source>
        <dbReference type="ARBA" id="ARBA00022475"/>
    </source>
</evidence>
<dbReference type="GO" id="GO:0005524">
    <property type="term" value="F:ATP binding"/>
    <property type="evidence" value="ECO:0007669"/>
    <property type="project" value="UniProtKB-UniRule"/>
</dbReference>
<evidence type="ECO:0000256" key="6">
    <source>
        <dbReference type="ARBA" id="ARBA00022840"/>
    </source>
</evidence>
<evidence type="ECO:0000256" key="1">
    <source>
        <dbReference type="ARBA" id="ARBA00022448"/>
    </source>
</evidence>
<dbReference type="RefSeq" id="WP_155357521.1">
    <property type="nucleotide sequence ID" value="NZ_BAAAHL010000012.1"/>
</dbReference>
<dbReference type="PANTHER" id="PTHR30042">
    <property type="entry name" value="POTASSIUM-TRANSPORTING ATPASE C CHAIN"/>
    <property type="match status" value="1"/>
</dbReference>
<evidence type="ECO:0000256" key="5">
    <source>
        <dbReference type="ARBA" id="ARBA00022741"/>
    </source>
</evidence>
<reference evidence="12 13" key="1">
    <citation type="submission" date="2019-10" db="EMBL/GenBank/DDBJ databases">
        <title>Whole genome shotgun sequence of Acrocarpospora macrocephala NBRC 16266.</title>
        <authorList>
            <person name="Ichikawa N."/>
            <person name="Kimura A."/>
            <person name="Kitahashi Y."/>
            <person name="Komaki H."/>
            <person name="Oguchi A."/>
        </authorList>
    </citation>
    <scope>NUCLEOTIDE SEQUENCE [LARGE SCALE GENOMIC DNA]</scope>
    <source>
        <strain evidence="12 13">NBRC 16266</strain>
    </source>
</reference>
<dbReference type="InterPro" id="IPR003820">
    <property type="entry name" value="KdpC"/>
</dbReference>
<comment type="caution">
    <text evidence="12">The sequence shown here is derived from an EMBL/GenBank/DDBJ whole genome shotgun (WGS) entry which is preliminary data.</text>
</comment>
<evidence type="ECO:0000256" key="8">
    <source>
        <dbReference type="ARBA" id="ARBA00022989"/>
    </source>
</evidence>
<dbReference type="EMBL" id="BLAE01000035">
    <property type="protein sequence ID" value="GES12191.1"/>
    <property type="molecule type" value="Genomic_DNA"/>
</dbReference>
<organism evidence="12 13">
    <name type="scientific">Acrocarpospora macrocephala</name>
    <dbReference type="NCBI Taxonomy" id="150177"/>
    <lineage>
        <taxon>Bacteria</taxon>
        <taxon>Bacillati</taxon>
        <taxon>Actinomycetota</taxon>
        <taxon>Actinomycetes</taxon>
        <taxon>Streptosporangiales</taxon>
        <taxon>Streptosporangiaceae</taxon>
        <taxon>Acrocarpospora</taxon>
    </lineage>
</organism>
<name>A0A5M3WXY2_9ACTN</name>
<keyword evidence="8 11" id="KW-1133">Transmembrane helix</keyword>
<keyword evidence="10 11" id="KW-0472">Membrane</keyword>
<evidence type="ECO:0000313" key="13">
    <source>
        <dbReference type="Proteomes" id="UP000331127"/>
    </source>
</evidence>
<dbReference type="GO" id="GO:0008556">
    <property type="term" value="F:P-type potassium transmembrane transporter activity"/>
    <property type="evidence" value="ECO:0007669"/>
    <property type="project" value="InterPro"/>
</dbReference>
<keyword evidence="6 11" id="KW-0067">ATP-binding</keyword>
<dbReference type="AlphaFoldDB" id="A0A5M3WXY2"/>
<dbReference type="Pfam" id="PF02669">
    <property type="entry name" value="KdpC"/>
    <property type="match status" value="2"/>
</dbReference>
<comment type="function">
    <text evidence="11">Part of the high-affinity ATP-driven potassium transport (or Kdp) system, which catalyzes the hydrolysis of ATP coupled with the electrogenic transport of potassium into the cytoplasm. This subunit acts as a catalytic chaperone that increases the ATP-binding affinity of the ATP-hydrolyzing subunit KdpB by the formation of a transient KdpB/KdpC/ATP ternary complex.</text>
</comment>
<dbReference type="Proteomes" id="UP000331127">
    <property type="component" value="Unassembled WGS sequence"/>
</dbReference>
<evidence type="ECO:0000256" key="11">
    <source>
        <dbReference type="HAMAP-Rule" id="MF_00276"/>
    </source>
</evidence>
<feature type="transmembrane region" description="Helical" evidence="11">
    <location>
        <begin position="12"/>
        <end position="32"/>
    </location>
</feature>
<keyword evidence="9 11" id="KW-0406">Ion transport</keyword>
<keyword evidence="3 11" id="KW-0633">Potassium transport</keyword>
<keyword evidence="1 11" id="KW-0813">Transport</keyword>
<protein>
    <recommendedName>
        <fullName evidence="11">Potassium-transporting ATPase KdpC subunit</fullName>
    </recommendedName>
    <alternativeName>
        <fullName evidence="11">ATP phosphohydrolase [potassium-transporting] C chain</fullName>
    </alternativeName>
    <alternativeName>
        <fullName evidence="11">Potassium-binding and translocating subunit C</fullName>
    </alternativeName>
    <alternativeName>
        <fullName evidence="11">Potassium-translocating ATPase C chain</fullName>
    </alternativeName>
</protein>
<proteinExistence type="inferred from homology"/>
<dbReference type="OrthoDB" id="9788285at2"/>
<keyword evidence="4 11" id="KW-0812">Transmembrane</keyword>
<evidence type="ECO:0000256" key="3">
    <source>
        <dbReference type="ARBA" id="ARBA00022538"/>
    </source>
</evidence>
<evidence type="ECO:0000256" key="10">
    <source>
        <dbReference type="ARBA" id="ARBA00023136"/>
    </source>
</evidence>
<dbReference type="PANTHER" id="PTHR30042:SF2">
    <property type="entry name" value="POTASSIUM-TRANSPORTING ATPASE KDPC SUBUNIT"/>
    <property type="match status" value="1"/>
</dbReference>
<comment type="subunit">
    <text evidence="11">The system is composed of three essential subunits: KdpA, KdpB and KdpC.</text>
</comment>
<dbReference type="HAMAP" id="MF_00276">
    <property type="entry name" value="KdpC"/>
    <property type="match status" value="1"/>
</dbReference>
<keyword evidence="7 11" id="KW-0630">Potassium</keyword>
<comment type="subcellular location">
    <subcellularLocation>
        <location evidence="11">Cell membrane</location>
        <topology evidence="11">Single-pass membrane protein</topology>
    </subcellularLocation>
</comment>
<evidence type="ECO:0000256" key="4">
    <source>
        <dbReference type="ARBA" id="ARBA00022692"/>
    </source>
</evidence>
<dbReference type="GO" id="GO:0005886">
    <property type="term" value="C:plasma membrane"/>
    <property type="evidence" value="ECO:0007669"/>
    <property type="project" value="UniProtKB-SubCell"/>
</dbReference>
<evidence type="ECO:0000313" key="12">
    <source>
        <dbReference type="EMBL" id="GES12191.1"/>
    </source>
</evidence>
<sequence length="278" mass="29277">MERLLHWTRAHLVAIRAIVVLTVLTGGIYPLLVMGVGQALFHHQANGSLVQKDGKTVGSALIGQLFTGKDGKPLARYFQTRPSEAGEGYDMLSTAASNLGPEDIVDTLPVPGHAGRKSLLTQVCARSRAAGELEGVSGARPYCTDEGVGAVLKVFPHRVVSVNQPCPATPFIPKYRGMAVECARPGEDYAAGRTVPVDGGATAEVPPDAVTASGSGLDPDISVEYARLQAPRIARERRTPVERVLALIAAHTTGPALGFLGEPAVHVLDLNLALDQAR</sequence>
<gene>
    <name evidence="12" type="primary">kdpC_1</name>
    <name evidence="11" type="synonym">kdpC</name>
    <name evidence="12" type="ORF">Amac_057880</name>
</gene>
<evidence type="ECO:0000256" key="9">
    <source>
        <dbReference type="ARBA" id="ARBA00023065"/>
    </source>
</evidence>
<keyword evidence="5 11" id="KW-0547">Nucleotide-binding</keyword>
<accession>A0A5M3WXY2</accession>
<keyword evidence="2 11" id="KW-1003">Cell membrane</keyword>